<dbReference type="OrthoDB" id="286814at2759"/>
<evidence type="ECO:0000313" key="3">
    <source>
        <dbReference type="Proteomes" id="UP000076532"/>
    </source>
</evidence>
<dbReference type="PANTHER" id="PTHR15615:SF108">
    <property type="entry name" value="PROTEIN CNPPD1"/>
    <property type="match status" value="1"/>
</dbReference>
<dbReference type="Gene3D" id="1.10.472.10">
    <property type="entry name" value="Cyclin-like"/>
    <property type="match status" value="1"/>
</dbReference>
<dbReference type="PANTHER" id="PTHR15615">
    <property type="match status" value="1"/>
</dbReference>
<dbReference type="InterPro" id="IPR013922">
    <property type="entry name" value="Cyclin_PHO80-like"/>
</dbReference>
<keyword evidence="3" id="KW-1185">Reference proteome</keyword>
<evidence type="ECO:0000313" key="2">
    <source>
        <dbReference type="EMBL" id="KZP12097.1"/>
    </source>
</evidence>
<name>A0A166AYP0_9AGAM</name>
<dbReference type="GO" id="GO:0005634">
    <property type="term" value="C:nucleus"/>
    <property type="evidence" value="ECO:0007669"/>
    <property type="project" value="TreeGrafter"/>
</dbReference>
<dbReference type="STRING" id="436010.A0A166AYP0"/>
<dbReference type="GO" id="GO:0019901">
    <property type="term" value="F:protein kinase binding"/>
    <property type="evidence" value="ECO:0007669"/>
    <property type="project" value="InterPro"/>
</dbReference>
<evidence type="ECO:0000256" key="1">
    <source>
        <dbReference type="SAM" id="MobiDB-lite"/>
    </source>
</evidence>
<feature type="compositionally biased region" description="Basic and acidic residues" evidence="1">
    <location>
        <begin position="756"/>
        <end position="773"/>
    </location>
</feature>
<dbReference type="CDD" id="cd20557">
    <property type="entry name" value="CYCLIN_ScPCL1-like"/>
    <property type="match status" value="1"/>
</dbReference>
<reference evidence="2 3" key="1">
    <citation type="journal article" date="2016" name="Mol. Biol. Evol.">
        <title>Comparative Genomics of Early-Diverging Mushroom-Forming Fungi Provides Insights into the Origins of Lignocellulose Decay Capabilities.</title>
        <authorList>
            <person name="Nagy L.G."/>
            <person name="Riley R."/>
            <person name="Tritt A."/>
            <person name="Adam C."/>
            <person name="Daum C."/>
            <person name="Floudas D."/>
            <person name="Sun H."/>
            <person name="Yadav J.S."/>
            <person name="Pangilinan J."/>
            <person name="Larsson K.H."/>
            <person name="Matsuura K."/>
            <person name="Barry K."/>
            <person name="Labutti K."/>
            <person name="Kuo R."/>
            <person name="Ohm R.A."/>
            <person name="Bhattacharya S.S."/>
            <person name="Shirouzu T."/>
            <person name="Yoshinaga Y."/>
            <person name="Martin F.M."/>
            <person name="Grigoriev I.V."/>
            <person name="Hibbett D.S."/>
        </authorList>
    </citation>
    <scope>NUCLEOTIDE SEQUENCE [LARGE SCALE GENOMIC DNA]</scope>
    <source>
        <strain evidence="2 3">CBS 109695</strain>
    </source>
</reference>
<proteinExistence type="predicted"/>
<sequence length="932" mass="102805">MITPSSDGSDSGGIIRRILQLMQVNSNEAQRLLNNEARLPEARLQALQCRSKGRGIEHSRAPVPSSLVLVSAKTSSLLQTTQKARLYCAFCQTSLFLSTLSARNTPHSPLFTTPIHDNTALFNSGKANSKDLEIHRQLHDPSCSLAFVSPSPSHSQMPVPVPRNSRYSVHKQDDVSRLKSSVFQQLTHTLPATPAGPPPSFGTREEWINSLPSWRKLKPRRIWDDAAVVGEGCSEQDFPEGLTGAGNASVIKGAHAQACIPPLFTLYNSSLASPHYHCDADADDEMSSGYSVMDHGLLDNESQWSASSPAGELAEMEMSDEADCGVAVEERPGWHRDDGLVFEEPAFEKGAFSPVYEDDSPQMFDGPDAASSPIGPTTPFGDFVDRVVSAVEPPSAHSSGAEMDPEYECKESMRAYSQYSADHDDCNASESIPKAIVVSSPASDYQKLVGPLSEWVSTFVWKVCTTGMSLPSDFALQKYAFCPKNARSGALLTANNSTSPIGQYSAAPPSYLATSVHSLFQSTLLQPSAILLALWYIVRLPVYFGAVGFGQEHVKELRFRVELLGGSLGGADREALEMNAPFRLILLGCMLANKWLDDHTFSNKTWQSISNVPITSLNRLESLALDIFSHDLSTPPLAWAQWLSHLATYHQSLSSPVRSQPISRPTASPHSIVRKALEEIAQAPIGIDSSIPEPVFIGLEHRRREKQGIEVTALDGIDVLEIDLDEDGPLRQEYMPKRRASRAGSITSAAFKEGLEQRSHDWEKRERMPEPERVLPPPAKWSPQADEPIFRERGRSSGEYVAVQPPLAPLYGVLLPPVFPQDNRYPNWPAYAPVNQHMPPGYACDPLPSYTPYPYGHQTEHHHSRTQSLTCYDNCQPLTHSRSYSQYNRMAAHEVTPASQPDARWAASGRYAPYRQPFGHSNVNYQSNWIRA</sequence>
<organism evidence="2 3">
    <name type="scientific">Athelia psychrophila</name>
    <dbReference type="NCBI Taxonomy" id="1759441"/>
    <lineage>
        <taxon>Eukaryota</taxon>
        <taxon>Fungi</taxon>
        <taxon>Dikarya</taxon>
        <taxon>Basidiomycota</taxon>
        <taxon>Agaricomycotina</taxon>
        <taxon>Agaricomycetes</taxon>
        <taxon>Agaricomycetidae</taxon>
        <taxon>Atheliales</taxon>
        <taxon>Atheliaceae</taxon>
        <taxon>Athelia</taxon>
    </lineage>
</organism>
<gene>
    <name evidence="2" type="ORF">FIBSPDRAFT_898451</name>
</gene>
<feature type="region of interest" description="Disordered" evidence="1">
    <location>
        <begin position="756"/>
        <end position="785"/>
    </location>
</feature>
<evidence type="ECO:0008006" key="4">
    <source>
        <dbReference type="Google" id="ProtNLM"/>
    </source>
</evidence>
<dbReference type="GO" id="GO:0000307">
    <property type="term" value="C:cyclin-dependent protein kinase holoenzyme complex"/>
    <property type="evidence" value="ECO:0007669"/>
    <property type="project" value="TreeGrafter"/>
</dbReference>
<accession>A0A166AYP0</accession>
<dbReference type="AlphaFoldDB" id="A0A166AYP0"/>
<dbReference type="EMBL" id="KV417652">
    <property type="protein sequence ID" value="KZP12097.1"/>
    <property type="molecule type" value="Genomic_DNA"/>
</dbReference>
<dbReference type="GO" id="GO:0016538">
    <property type="term" value="F:cyclin-dependent protein serine/threonine kinase regulator activity"/>
    <property type="evidence" value="ECO:0007669"/>
    <property type="project" value="TreeGrafter"/>
</dbReference>
<dbReference type="Proteomes" id="UP000076532">
    <property type="component" value="Unassembled WGS sequence"/>
</dbReference>
<protein>
    <recommendedName>
        <fullName evidence="4">Cyclin N-terminal domain-containing protein</fullName>
    </recommendedName>
</protein>